<keyword evidence="1" id="KW-0472">Membrane</keyword>
<comment type="caution">
    <text evidence="2">The sequence shown here is derived from an EMBL/GenBank/DDBJ whole genome shotgun (WGS) entry which is preliminary data.</text>
</comment>
<feature type="transmembrane region" description="Helical" evidence="1">
    <location>
        <begin position="49"/>
        <end position="66"/>
    </location>
</feature>
<evidence type="ECO:0000256" key="1">
    <source>
        <dbReference type="SAM" id="Phobius"/>
    </source>
</evidence>
<evidence type="ECO:0000313" key="2">
    <source>
        <dbReference type="EMBL" id="KAJ0226241.1"/>
    </source>
</evidence>
<accession>A0A9R1WPH0</accession>
<dbReference type="EMBL" id="NBSK02000001">
    <property type="protein sequence ID" value="KAJ0226241.1"/>
    <property type="molecule type" value="Genomic_DNA"/>
</dbReference>
<gene>
    <name evidence="2" type="ORF">LSAT_V11C100015560</name>
</gene>
<feature type="transmembrane region" description="Helical" evidence="1">
    <location>
        <begin position="23"/>
        <end position="43"/>
    </location>
</feature>
<name>A0A9R1WPH0_LACSA</name>
<proteinExistence type="predicted"/>
<reference evidence="2 3" key="1">
    <citation type="journal article" date="2017" name="Nat. Commun.">
        <title>Genome assembly with in vitro proximity ligation data and whole-genome triplication in lettuce.</title>
        <authorList>
            <person name="Reyes-Chin-Wo S."/>
            <person name="Wang Z."/>
            <person name="Yang X."/>
            <person name="Kozik A."/>
            <person name="Arikit S."/>
            <person name="Song C."/>
            <person name="Xia L."/>
            <person name="Froenicke L."/>
            <person name="Lavelle D.O."/>
            <person name="Truco M.J."/>
            <person name="Xia R."/>
            <person name="Zhu S."/>
            <person name="Xu C."/>
            <person name="Xu H."/>
            <person name="Xu X."/>
            <person name="Cox K."/>
            <person name="Korf I."/>
            <person name="Meyers B.C."/>
            <person name="Michelmore R.W."/>
        </authorList>
    </citation>
    <scope>NUCLEOTIDE SEQUENCE [LARGE SCALE GENOMIC DNA]</scope>
    <source>
        <strain evidence="3">cv. Salinas</strain>
        <tissue evidence="2">Seedlings</tissue>
    </source>
</reference>
<evidence type="ECO:0000313" key="3">
    <source>
        <dbReference type="Proteomes" id="UP000235145"/>
    </source>
</evidence>
<keyword evidence="1" id="KW-1133">Transmembrane helix</keyword>
<sequence length="82" mass="9424">MDRACEFSHDSFFFILQIKLKYCIWYGRNAKGVVAVVILILIFRNPITPLGIAGYSLTVMGVIAYGEAERRYKLKQCLQFSQ</sequence>
<organism evidence="2 3">
    <name type="scientific">Lactuca sativa</name>
    <name type="common">Garden lettuce</name>
    <dbReference type="NCBI Taxonomy" id="4236"/>
    <lineage>
        <taxon>Eukaryota</taxon>
        <taxon>Viridiplantae</taxon>
        <taxon>Streptophyta</taxon>
        <taxon>Embryophyta</taxon>
        <taxon>Tracheophyta</taxon>
        <taxon>Spermatophyta</taxon>
        <taxon>Magnoliopsida</taxon>
        <taxon>eudicotyledons</taxon>
        <taxon>Gunneridae</taxon>
        <taxon>Pentapetalae</taxon>
        <taxon>asterids</taxon>
        <taxon>campanulids</taxon>
        <taxon>Asterales</taxon>
        <taxon>Asteraceae</taxon>
        <taxon>Cichorioideae</taxon>
        <taxon>Cichorieae</taxon>
        <taxon>Lactucinae</taxon>
        <taxon>Lactuca</taxon>
    </lineage>
</organism>
<protein>
    <recommendedName>
        <fullName evidence="4">Sugar phosphate transporter domain-containing protein</fullName>
    </recommendedName>
</protein>
<keyword evidence="1" id="KW-0812">Transmembrane</keyword>
<dbReference type="AlphaFoldDB" id="A0A9R1WPH0"/>
<evidence type="ECO:0008006" key="4">
    <source>
        <dbReference type="Google" id="ProtNLM"/>
    </source>
</evidence>
<dbReference type="Proteomes" id="UP000235145">
    <property type="component" value="Unassembled WGS sequence"/>
</dbReference>
<keyword evidence="3" id="KW-1185">Reference proteome</keyword>